<sequence length="72" mass="7590">MLGSQPQSMTSLYKEPLAPHVMPPCPPLFPIKPCATGSSLPVPFTHLPVPPSPPQALGVRARSGAKCNYCPP</sequence>
<organism evidence="1">
    <name type="scientific">Xenopus tropicalis</name>
    <name type="common">Western clawed frog</name>
    <name type="synonym">Silurana tropicalis</name>
    <dbReference type="NCBI Taxonomy" id="8364"/>
    <lineage>
        <taxon>Eukaryota</taxon>
        <taxon>Metazoa</taxon>
        <taxon>Chordata</taxon>
        <taxon>Craniata</taxon>
        <taxon>Vertebrata</taxon>
        <taxon>Euteleostomi</taxon>
        <taxon>Amphibia</taxon>
        <taxon>Batrachia</taxon>
        <taxon>Anura</taxon>
        <taxon>Pipoidea</taxon>
        <taxon>Pipidae</taxon>
        <taxon>Xenopodinae</taxon>
        <taxon>Xenopus</taxon>
        <taxon>Silurana</taxon>
    </lineage>
</organism>
<protein>
    <submittedName>
        <fullName evidence="1">Uncharacterized protein</fullName>
    </submittedName>
</protein>
<gene>
    <name evidence="1" type="ORF">XENTR_v90026249mg</name>
</gene>
<reference evidence="1" key="1">
    <citation type="submission" date="2009-11" db="EMBL/GenBank/DDBJ databases">
        <authorList>
            <consortium name="US DOE Joint Genome Institute (JGI-PGF)"/>
            <person name="Ottilar R."/>
            <person name="Schmutz J."/>
            <person name="Salamov A."/>
            <person name="Cheng J.F."/>
            <person name="Lucas S."/>
            <person name="Pitluck S."/>
            <person name="Gundlach H."/>
            <person name="Guo Y."/>
            <person name="Haberer G."/>
            <person name="Nasrallah J."/>
            <person name="Mayer K.F.X."/>
            <person name="van de Peer Y."/>
            <person name="Weigel D."/>
            <person name="Grigoriev I.V."/>
        </authorList>
    </citation>
    <scope>NUCLEOTIDE SEQUENCE</scope>
    <source>
        <strain evidence="1">Nigerian</strain>
    </source>
</reference>
<proteinExistence type="predicted"/>
<evidence type="ECO:0000313" key="1">
    <source>
        <dbReference type="EMBL" id="OCA14639.1"/>
    </source>
</evidence>
<dbReference type="EMBL" id="KV461373">
    <property type="protein sequence ID" value="OCA14639.1"/>
    <property type="molecule type" value="Genomic_DNA"/>
</dbReference>
<name>A0A1B8XVF4_XENTR</name>
<accession>A0A1B8XVF4</accession>
<dbReference type="AlphaFoldDB" id="A0A1B8XVF4"/>
<reference evidence="1" key="2">
    <citation type="journal article" date="2010" name="Science">
        <title>The genome of the Western clawed frog Xenopus tropicalis.</title>
        <authorList>
            <person name="Hellsten U."/>
            <person name="Harland R.M."/>
            <person name="Gilchrist M.J."/>
            <person name="Hendrix D."/>
            <person name="Jurka J."/>
            <person name="Kapitonov V."/>
            <person name="Ovcharenko I."/>
            <person name="Putnam N.H."/>
            <person name="Shu S."/>
            <person name="Taher L."/>
            <person name="Blitz I.L."/>
            <person name="Blumberg B."/>
            <person name="Dichmann D.S."/>
            <person name="Dubchak I."/>
            <person name="Amaya E."/>
            <person name="Detter J.C."/>
            <person name="Fletcher R."/>
            <person name="Gerhard D.S."/>
            <person name="Goodstein D."/>
            <person name="Graves T."/>
            <person name="Grigoriev I.V."/>
            <person name="Grimwood J."/>
            <person name="Kawashima T."/>
            <person name="Lindquist E."/>
            <person name="Lucas S.M."/>
            <person name="Mead P.E."/>
            <person name="Mitros T."/>
            <person name="Ogino H."/>
            <person name="Ohta Y."/>
            <person name="Poliakov A.V."/>
            <person name="Pollet N."/>
            <person name="Robert J."/>
            <person name="Salamov A."/>
            <person name="Sater A.K."/>
            <person name="Schmutz J."/>
            <person name="Terry A."/>
            <person name="Vize P.D."/>
            <person name="Warren W.C."/>
            <person name="Wells D."/>
            <person name="Wills A."/>
            <person name="Wilson R.K."/>
            <person name="Zimmerman L.B."/>
            <person name="Zorn A.M."/>
            <person name="Grainger R."/>
            <person name="Grammer T."/>
            <person name="Khokha M.K."/>
            <person name="Richardson P.M."/>
            <person name="Rokhsar D.S."/>
        </authorList>
    </citation>
    <scope>NUCLEOTIDE SEQUENCE [LARGE SCALE GENOMIC DNA]</scope>
    <source>
        <strain evidence="1">Nigerian</strain>
    </source>
</reference>
<reference evidence="1" key="3">
    <citation type="submission" date="2016-05" db="EMBL/GenBank/DDBJ databases">
        <title>WGS assembly of Xenopus tropicalis.</title>
        <authorList>
            <person name="Sessions A."/>
            <person name="Jenkins J."/>
            <person name="Mitros T."/>
            <person name="Lyons J.T."/>
            <person name="Dichmann D.S."/>
            <person name="Robert J."/>
            <person name="Harland R.M."/>
            <person name="Rokhsar D.S."/>
        </authorList>
    </citation>
    <scope>NUCLEOTIDE SEQUENCE</scope>
    <source>
        <strain evidence="1">Nigerian</strain>
    </source>
</reference>